<gene>
    <name evidence="4" type="ORF">ACFPIJ_08050</name>
</gene>
<feature type="transmembrane region" description="Helical" evidence="2">
    <location>
        <begin position="218"/>
        <end position="236"/>
    </location>
</feature>
<feature type="transmembrane region" description="Helical" evidence="2">
    <location>
        <begin position="167"/>
        <end position="186"/>
    </location>
</feature>
<sequence length="791" mass="84657">MSQDRRLTLVAAGSALLAALPVTTMFDHVTWAVRAVLVVAAMCGAALLLRGGRTPRWAPGATMALAGLLVLTWLFPSGREYGGVIPAPGTFAHFGALVRTAADEMRRFAAPVSDRESLLFVAVLGVAAVAWLVDLLTVVLRRPALAGLPMLAVYSVPVAVTDGSTSWWPFVLGAVGFLWLLVADSVDRVRRFGRRFSGDGRDLDPWLPSPLTAAGQRLGALGVGLAILVPLVPFTMPGGALDRSGGWGAPEESRSVSMLAEFAGRLHQGATVPMVTVTNATEPDPYYLRLNILDRLTERGFTERPAGTGRPVVDGFDRPPWDGAVTSTTFRADIEVAAGLGDGYLPIYAWPTRIDGVDPSWTFDPRTTVVSSRRQTAAGRRYSLTYARPDITPGDLRGAAPLDPTDPALKDMLAAPPNALVRSTVEELVRGKVTQFDKVAAIRAFFSAANNFRYDTGVGPDTDIAAFLRTRHGFCVQYAAAFGWLLREAGIPSRVAIGFARGATRDGTRTMTNRDLHAWTEVYFPGFGWLPFDATPPSAIGGSADTSYVPNTAASREPDDQPRGGPVPGPTGTTAGPAPGPTTPAVADPGGSGDRTGQSTVELLLVRGGPWALVLLLLLSPAAARRRVRRGRMARASTGTTEDSARSHAHHAWDELIDTMLDYRLPVHGTETPRATVERLVVEGRLHDRARAGVRLLNEVEEHARYARRPLAARELRSALGAIRKDLAGHASTATRIRAVLLPRSVLRRWWAGLNGGRPPRVARAHGGRHGGRPPQVAQAHGGRPDHRAVS</sequence>
<dbReference type="PANTHER" id="PTHR42736:SF1">
    <property type="entry name" value="PROTEIN-GLUTAMINE GAMMA-GLUTAMYLTRANSFERASE"/>
    <property type="match status" value="1"/>
</dbReference>
<protein>
    <submittedName>
        <fullName evidence="4">DUF3488 and DUF4129 domain-containing transglutaminase family protein</fullName>
    </submittedName>
</protein>
<feature type="transmembrane region" description="Helical" evidence="2">
    <location>
        <begin position="118"/>
        <end position="140"/>
    </location>
</feature>
<dbReference type="RefSeq" id="WP_380114016.1">
    <property type="nucleotide sequence ID" value="NZ_JBHSIU010000010.1"/>
</dbReference>
<feature type="transmembrane region" description="Helical" evidence="2">
    <location>
        <begin position="31"/>
        <end position="49"/>
    </location>
</feature>
<dbReference type="Pfam" id="PF11992">
    <property type="entry name" value="TgpA_N"/>
    <property type="match status" value="1"/>
</dbReference>
<evidence type="ECO:0000256" key="1">
    <source>
        <dbReference type="SAM" id="MobiDB-lite"/>
    </source>
</evidence>
<keyword evidence="2" id="KW-0472">Membrane</keyword>
<accession>A0ABV9VN36</accession>
<organism evidence="4 5">
    <name type="scientific">Dactylosporangium cerinum</name>
    <dbReference type="NCBI Taxonomy" id="1434730"/>
    <lineage>
        <taxon>Bacteria</taxon>
        <taxon>Bacillati</taxon>
        <taxon>Actinomycetota</taxon>
        <taxon>Actinomycetes</taxon>
        <taxon>Micromonosporales</taxon>
        <taxon>Micromonosporaceae</taxon>
        <taxon>Dactylosporangium</taxon>
    </lineage>
</organism>
<dbReference type="Gene3D" id="3.10.620.30">
    <property type="match status" value="1"/>
</dbReference>
<feature type="region of interest" description="Disordered" evidence="1">
    <location>
        <begin position="758"/>
        <end position="791"/>
    </location>
</feature>
<dbReference type="InterPro" id="IPR021878">
    <property type="entry name" value="TgpA_N"/>
</dbReference>
<feature type="domain" description="Transglutaminase-like" evidence="3">
    <location>
        <begin position="467"/>
        <end position="536"/>
    </location>
</feature>
<proteinExistence type="predicted"/>
<dbReference type="InterPro" id="IPR038765">
    <property type="entry name" value="Papain-like_cys_pep_sf"/>
</dbReference>
<dbReference type="InterPro" id="IPR052901">
    <property type="entry name" value="Bact_TGase-like"/>
</dbReference>
<dbReference type="Pfam" id="PF01841">
    <property type="entry name" value="Transglut_core"/>
    <property type="match status" value="1"/>
</dbReference>
<feature type="transmembrane region" description="Helical" evidence="2">
    <location>
        <begin position="56"/>
        <end position="75"/>
    </location>
</feature>
<evidence type="ECO:0000256" key="2">
    <source>
        <dbReference type="SAM" id="Phobius"/>
    </source>
</evidence>
<dbReference type="InterPro" id="IPR002931">
    <property type="entry name" value="Transglutaminase-like"/>
</dbReference>
<feature type="transmembrane region" description="Helical" evidence="2">
    <location>
        <begin position="81"/>
        <end position="98"/>
    </location>
</feature>
<evidence type="ECO:0000259" key="3">
    <source>
        <dbReference type="SMART" id="SM00460"/>
    </source>
</evidence>
<evidence type="ECO:0000313" key="4">
    <source>
        <dbReference type="EMBL" id="MFC4997777.1"/>
    </source>
</evidence>
<name>A0ABV9VN36_9ACTN</name>
<keyword evidence="5" id="KW-1185">Reference proteome</keyword>
<feature type="compositionally biased region" description="Polar residues" evidence="1">
    <location>
        <begin position="544"/>
        <end position="554"/>
    </location>
</feature>
<comment type="caution">
    <text evidence="4">The sequence shown here is derived from an EMBL/GenBank/DDBJ whole genome shotgun (WGS) entry which is preliminary data.</text>
</comment>
<reference evidence="5" key="1">
    <citation type="journal article" date="2019" name="Int. J. Syst. Evol. Microbiol.">
        <title>The Global Catalogue of Microorganisms (GCM) 10K type strain sequencing project: providing services to taxonomists for standard genome sequencing and annotation.</title>
        <authorList>
            <consortium name="The Broad Institute Genomics Platform"/>
            <consortium name="The Broad Institute Genome Sequencing Center for Infectious Disease"/>
            <person name="Wu L."/>
            <person name="Ma J."/>
        </authorList>
    </citation>
    <scope>NUCLEOTIDE SEQUENCE [LARGE SCALE GENOMIC DNA]</scope>
    <source>
        <strain evidence="5">CGMCC 4.7152</strain>
    </source>
</reference>
<dbReference type="SMART" id="SM00460">
    <property type="entry name" value="TGc"/>
    <property type="match status" value="1"/>
</dbReference>
<feature type="region of interest" description="Disordered" evidence="1">
    <location>
        <begin position="541"/>
        <end position="596"/>
    </location>
</feature>
<dbReference type="Proteomes" id="UP001595912">
    <property type="component" value="Unassembled WGS sequence"/>
</dbReference>
<dbReference type="EMBL" id="JBHSIU010000010">
    <property type="protein sequence ID" value="MFC4997777.1"/>
    <property type="molecule type" value="Genomic_DNA"/>
</dbReference>
<dbReference type="PANTHER" id="PTHR42736">
    <property type="entry name" value="PROTEIN-GLUTAMINE GAMMA-GLUTAMYLTRANSFERASE"/>
    <property type="match status" value="1"/>
</dbReference>
<evidence type="ECO:0000313" key="5">
    <source>
        <dbReference type="Proteomes" id="UP001595912"/>
    </source>
</evidence>
<dbReference type="SUPFAM" id="SSF54001">
    <property type="entry name" value="Cysteine proteinases"/>
    <property type="match status" value="1"/>
</dbReference>
<keyword evidence="2" id="KW-1133">Transmembrane helix</keyword>
<keyword evidence="2" id="KW-0812">Transmembrane</keyword>
<feature type="compositionally biased region" description="Basic residues" evidence="1">
    <location>
        <begin position="761"/>
        <end position="772"/>
    </location>
</feature>
<feature type="compositionally biased region" description="Low complexity" evidence="1">
    <location>
        <begin position="570"/>
        <end position="589"/>
    </location>
</feature>